<organism evidence="5 6">
    <name type="scientific">Pirellula staleyi (strain ATCC 27377 / DSM 6068 / ICPB 4128)</name>
    <name type="common">Pirella staleyi</name>
    <dbReference type="NCBI Taxonomy" id="530564"/>
    <lineage>
        <taxon>Bacteria</taxon>
        <taxon>Pseudomonadati</taxon>
        <taxon>Planctomycetota</taxon>
        <taxon>Planctomycetia</taxon>
        <taxon>Pirellulales</taxon>
        <taxon>Pirellulaceae</taxon>
        <taxon>Pirellula</taxon>
    </lineage>
</organism>
<dbReference type="EMBL" id="CP001848">
    <property type="protein sequence ID" value="ADB18213.1"/>
    <property type="molecule type" value="Genomic_DNA"/>
</dbReference>
<feature type="transmembrane region" description="Helical" evidence="4">
    <location>
        <begin position="122"/>
        <end position="144"/>
    </location>
</feature>
<keyword evidence="4" id="KW-1133">Transmembrane helix</keyword>
<feature type="transmembrane region" description="Helical" evidence="4">
    <location>
        <begin position="156"/>
        <end position="174"/>
    </location>
</feature>
<dbReference type="InterPro" id="IPR052346">
    <property type="entry name" value="O-mannosyl-transferase_TMTC"/>
</dbReference>
<evidence type="ECO:0000256" key="4">
    <source>
        <dbReference type="SAM" id="Phobius"/>
    </source>
</evidence>
<feature type="transmembrane region" description="Helical" evidence="4">
    <location>
        <begin position="259"/>
        <end position="277"/>
    </location>
</feature>
<keyword evidence="2 3" id="KW-0802">TPR repeat</keyword>
<keyword evidence="6" id="KW-1185">Reference proteome</keyword>
<feature type="repeat" description="TPR" evidence="3">
    <location>
        <begin position="531"/>
        <end position="564"/>
    </location>
</feature>
<dbReference type="PANTHER" id="PTHR44227:SF3">
    <property type="entry name" value="PROTEIN O-MANNOSYL-TRANSFERASE TMTC4"/>
    <property type="match status" value="1"/>
</dbReference>
<name>D2QYQ4_PIRSD</name>
<feature type="transmembrane region" description="Helical" evidence="4">
    <location>
        <begin position="333"/>
        <end position="352"/>
    </location>
</feature>
<dbReference type="PROSITE" id="PS50005">
    <property type="entry name" value="TPR"/>
    <property type="match status" value="2"/>
</dbReference>
<evidence type="ECO:0000256" key="3">
    <source>
        <dbReference type="PROSITE-ProRule" id="PRU00339"/>
    </source>
</evidence>
<dbReference type="STRING" id="530564.Psta_3552"/>
<dbReference type="GO" id="GO:0030968">
    <property type="term" value="P:endoplasmic reticulum unfolded protein response"/>
    <property type="evidence" value="ECO:0007669"/>
    <property type="project" value="TreeGrafter"/>
</dbReference>
<feature type="repeat" description="TPR" evidence="3">
    <location>
        <begin position="599"/>
        <end position="632"/>
    </location>
</feature>
<dbReference type="Gene3D" id="1.25.40.10">
    <property type="entry name" value="Tetratricopeptide repeat domain"/>
    <property type="match status" value="1"/>
</dbReference>
<dbReference type="Pfam" id="PF14559">
    <property type="entry name" value="TPR_19"/>
    <property type="match status" value="2"/>
</dbReference>
<proteinExistence type="predicted"/>
<dbReference type="KEGG" id="psl:Psta_3552"/>
<feature type="transmembrane region" description="Helical" evidence="4">
    <location>
        <begin position="421"/>
        <end position="440"/>
    </location>
</feature>
<reference evidence="5 6" key="1">
    <citation type="journal article" date="2009" name="Stand. Genomic Sci.">
        <title>Complete genome sequence of Pirellula staleyi type strain (ATCC 27377).</title>
        <authorList>
            <person name="Clum A."/>
            <person name="Tindall B.J."/>
            <person name="Sikorski J."/>
            <person name="Ivanova N."/>
            <person name="Mavrommatis K."/>
            <person name="Lucas S."/>
            <person name="Glavina del Rio T."/>
            <person name="Nolan M."/>
            <person name="Chen F."/>
            <person name="Tice H."/>
            <person name="Pitluck S."/>
            <person name="Cheng J.F."/>
            <person name="Chertkov O."/>
            <person name="Brettin T."/>
            <person name="Han C."/>
            <person name="Detter J.C."/>
            <person name="Kuske C."/>
            <person name="Bruce D."/>
            <person name="Goodwin L."/>
            <person name="Ovchinikova G."/>
            <person name="Pati A."/>
            <person name="Mikhailova N."/>
            <person name="Chen A."/>
            <person name="Palaniappan K."/>
            <person name="Land M."/>
            <person name="Hauser L."/>
            <person name="Chang Y.J."/>
            <person name="Jeffries C.D."/>
            <person name="Chain P."/>
            <person name="Rohde M."/>
            <person name="Goker M."/>
            <person name="Bristow J."/>
            <person name="Eisen J.A."/>
            <person name="Markowitz V."/>
            <person name="Hugenholtz P."/>
            <person name="Kyrpides N.C."/>
            <person name="Klenk H.P."/>
            <person name="Lapidus A."/>
        </authorList>
    </citation>
    <scope>NUCLEOTIDE SEQUENCE [LARGE SCALE GENOMIC DNA]</scope>
    <source>
        <strain evidence="6">ATCC 27377 / DSM 6068 / ICPB 4128</strain>
    </source>
</reference>
<keyword evidence="1" id="KW-0677">Repeat</keyword>
<evidence type="ECO:0000256" key="2">
    <source>
        <dbReference type="ARBA" id="ARBA00022803"/>
    </source>
</evidence>
<sequence>MVTKRKMLRGEPERPITTPAPPIVAAADLRFLKYDAMDRRAYRFAALLILAAGLLAYSNSFWGIFVFDDATEIGTNPSIQTIWPLTTSMLNVDGTLPARPIPYFTFALNHALHGTSVAGYHIVNLAIHLGCGLLLFSMVHTSCLISKNRYFTQDNVAILVAALVATLWVVHPLTTQAVTYIYQRMESLMALCYLGVFATFLRGLEVEGRSRCFWWGLSVVICATGMACKEVMISAPVAVLLYDWIFVERRLGRIFSTRGWYYVLLCSTWGIMGLVIWLQRSKYSEFHASNAPSPSEYFLTQPAAILLYVRLTFLPLGQCIDYGWKPLRTLPEILPPLLAVIAMLIGTIITLWRMPRVGLVMLLFFLILGITSSFVPVADLVNEHRAYLPSTMLVTLFVLGLVHPCLQWFDRDRPVSRQTLLAIGSVGLVLVILLGGLTYARNQKYHSYEAMWTDATAKAPQNLRAERALMVWLASSGRALESVDRARSLLAKNPDMPERHLNLAIALHLNNEPAEAEVQAKLAIDQLPNSEDAFYILGCAYDKLGKKREAETAFRKSLEILPTFVDANHTLGHLLAAEGKVSDGAEFLERAVKIHPLHEGALQDLAVAYDLLDRTEESEATFRRLLKVNPQHRVARDSYALLLQRLGRLDEAVAQYEYLVEQDPGDVGPRMNLAIACAMQGDVPRGIELLHEAEQIEPGNAEVQANLAQMLRRAGRDQLASTHFRRALAIRPTWAEVEIGYAELLASSRDEKVRNLDSAQNIASSVIRASEGTYLPAWMVLARAELVAEKQLQARKTLAAARKQAQLQQDVTVLQQLDLLEASIAEAPP</sequence>
<dbReference type="SMART" id="SM00028">
    <property type="entry name" value="TPR"/>
    <property type="match status" value="7"/>
</dbReference>
<keyword evidence="4" id="KW-0472">Membrane</keyword>
<feature type="transmembrane region" description="Helical" evidence="4">
    <location>
        <begin position="390"/>
        <end position="409"/>
    </location>
</feature>
<keyword evidence="4" id="KW-0812">Transmembrane</keyword>
<dbReference type="InterPro" id="IPR013105">
    <property type="entry name" value="TPR_2"/>
</dbReference>
<dbReference type="OrthoDB" id="232771at2"/>
<evidence type="ECO:0000313" key="5">
    <source>
        <dbReference type="EMBL" id="ADB18213.1"/>
    </source>
</evidence>
<accession>D2QYQ4</accession>
<dbReference type="InterPro" id="IPR019734">
    <property type="entry name" value="TPR_rpt"/>
</dbReference>
<dbReference type="InterPro" id="IPR011990">
    <property type="entry name" value="TPR-like_helical_dom_sf"/>
</dbReference>
<dbReference type="Proteomes" id="UP000001887">
    <property type="component" value="Chromosome"/>
</dbReference>
<dbReference type="PANTHER" id="PTHR44227">
    <property type="match status" value="1"/>
</dbReference>
<feature type="transmembrane region" description="Helical" evidence="4">
    <location>
        <begin position="359"/>
        <end position="378"/>
    </location>
</feature>
<dbReference type="GO" id="GO:0035269">
    <property type="term" value="P:protein O-linked glycosylation via mannose"/>
    <property type="evidence" value="ECO:0007669"/>
    <property type="project" value="TreeGrafter"/>
</dbReference>
<dbReference type="eggNOG" id="COG0457">
    <property type="taxonomic scope" value="Bacteria"/>
</dbReference>
<evidence type="ECO:0000313" key="6">
    <source>
        <dbReference type="Proteomes" id="UP000001887"/>
    </source>
</evidence>
<evidence type="ECO:0000256" key="1">
    <source>
        <dbReference type="ARBA" id="ARBA00022737"/>
    </source>
</evidence>
<gene>
    <name evidence="5" type="ordered locus">Psta_3552</name>
</gene>
<protein>
    <submittedName>
        <fullName evidence="5">TPR repeat-containing protein</fullName>
    </submittedName>
</protein>
<dbReference type="HOGENOM" id="CLU_011615_5_1_0"/>
<feature type="transmembrane region" description="Helical" evidence="4">
    <location>
        <begin position="180"/>
        <end position="201"/>
    </location>
</feature>
<feature type="transmembrane region" description="Helical" evidence="4">
    <location>
        <begin position="44"/>
        <end position="67"/>
    </location>
</feature>
<dbReference type="GO" id="GO:0000030">
    <property type="term" value="F:mannosyltransferase activity"/>
    <property type="evidence" value="ECO:0007669"/>
    <property type="project" value="TreeGrafter"/>
</dbReference>
<dbReference type="Pfam" id="PF07719">
    <property type="entry name" value="TPR_2"/>
    <property type="match status" value="1"/>
</dbReference>
<dbReference type="AlphaFoldDB" id="D2QYQ4"/>
<dbReference type="SUPFAM" id="SSF48452">
    <property type="entry name" value="TPR-like"/>
    <property type="match status" value="1"/>
</dbReference>